<organism evidence="1 2">
    <name type="scientific">Agrobacterium deltaense NCPPB 1641</name>
    <dbReference type="NCBI Taxonomy" id="1183425"/>
    <lineage>
        <taxon>Bacteria</taxon>
        <taxon>Pseudomonadati</taxon>
        <taxon>Pseudomonadota</taxon>
        <taxon>Alphaproteobacteria</taxon>
        <taxon>Hyphomicrobiales</taxon>
        <taxon>Rhizobiaceae</taxon>
        <taxon>Rhizobium/Agrobacterium group</taxon>
        <taxon>Agrobacterium</taxon>
    </lineage>
</organism>
<reference evidence="1" key="1">
    <citation type="submission" date="2016-01" db="EMBL/GenBank/DDBJ databases">
        <authorList>
            <person name="Regsiter A."/>
            <person name="william w."/>
        </authorList>
    </citation>
    <scope>NUCLEOTIDE SEQUENCE</scope>
    <source>
        <strain evidence="1">NCPPB 1641</strain>
    </source>
</reference>
<proteinExistence type="predicted"/>
<gene>
    <name evidence="1" type="ORF">AGR7A_Cc10065</name>
</gene>
<name>A0A1S7TID1_9HYPH</name>
<accession>A0A1S7TID1</accession>
<dbReference type="Proteomes" id="UP000192140">
    <property type="component" value="Unassembled WGS sequence"/>
</dbReference>
<evidence type="ECO:0000313" key="2">
    <source>
        <dbReference type="Proteomes" id="UP000192140"/>
    </source>
</evidence>
<comment type="caution">
    <text evidence="1">The sequence shown here is derived from an EMBL/GenBank/DDBJ whole genome shotgun (WGS) entry which is preliminary data.</text>
</comment>
<dbReference type="AlphaFoldDB" id="A0A1S7TID1"/>
<sequence length="33" mass="3982">MCDIILEMHYNRLILAAVVRDFAKLMPNWNRYA</sequence>
<protein>
    <submittedName>
        <fullName evidence="1">Uncharacterized protein</fullName>
    </submittedName>
</protein>
<dbReference type="EMBL" id="FCNP01000001">
    <property type="protein sequence ID" value="CVI54357.1"/>
    <property type="molecule type" value="Genomic_DNA"/>
</dbReference>
<evidence type="ECO:0000313" key="1">
    <source>
        <dbReference type="EMBL" id="CVI54357.1"/>
    </source>
</evidence>
<keyword evidence="2" id="KW-1185">Reference proteome</keyword>